<sequence length="596" mass="62356">SSGGCASSGSGGSGSRSSRGNGRKLLLAFADQVSDGLALEGIDNLVGLLHDVLGGRAGVASEGSEEIRSKLILVPAQPSALRLLGEINRDRGALSLGEQLLCSFSNIHPTLTIGNTDDPYVNIPAKIEVKLSKIRVSVEGGGMRSALEAAGDQSIPPTSPRWRSPMGSTRPPPPPTVSHSPTRVITEEPESHSQTGTSGMEPGMRNSPSSGSPTSAQNSPPREVPFILYLVSELIRDNSILSDGDEPQPSTSRAHSDFVETSSPMKLLNPKLEPLDEESSRDGFTPLSTLATIKSEPNMGRSSEMRSEDSRSETSNVDVKRYRVSFKEGIAGVQVDRCASGSSMVSTAAKAKERAAEELARRPTVPTPLPPPIIGLSYCSDVGGPQMMRGPGPPQVGMVPPPPGYQPHSVPGGPHGHPGMHSVHMAGAPGAPPQGHMGMPHPQMGDGQSGSGPSSVGQVPPPSAIPHHMQQQRQPQTPPTNSPILVNLLNSQQHPPPAATGRPFSPYTPVYPGGPPSGPGGVAPPPGQPGGPGQMDMALYHQQMYAGQPPQAGMYPPQGPPNVQQRVPYPTQQGMYGAMPQIKQVSIHIHTKSPPL</sequence>
<feature type="compositionally biased region" description="Basic and acidic residues" evidence="1">
    <location>
        <begin position="303"/>
        <end position="312"/>
    </location>
</feature>
<evidence type="ECO:0000313" key="2">
    <source>
        <dbReference type="EMBL" id="GMT28180.1"/>
    </source>
</evidence>
<dbReference type="AlphaFoldDB" id="A0AAV5WC45"/>
<feature type="region of interest" description="Disordered" evidence="1">
    <location>
        <begin position="401"/>
        <end position="535"/>
    </location>
</feature>
<feature type="compositionally biased region" description="Polar residues" evidence="1">
    <location>
        <begin position="248"/>
        <end position="264"/>
    </location>
</feature>
<comment type="caution">
    <text evidence="2">The sequence shown here is derived from an EMBL/GenBank/DDBJ whole genome shotgun (WGS) entry which is preliminary data.</text>
</comment>
<evidence type="ECO:0000313" key="3">
    <source>
        <dbReference type="Proteomes" id="UP001432322"/>
    </source>
</evidence>
<evidence type="ECO:0000256" key="1">
    <source>
        <dbReference type="SAM" id="MobiDB-lite"/>
    </source>
</evidence>
<feature type="region of interest" description="Disordered" evidence="1">
    <location>
        <begin position="240"/>
        <end position="316"/>
    </location>
</feature>
<name>A0AAV5WC45_9BILA</name>
<organism evidence="2 3">
    <name type="scientific">Pristionchus fissidentatus</name>
    <dbReference type="NCBI Taxonomy" id="1538716"/>
    <lineage>
        <taxon>Eukaryota</taxon>
        <taxon>Metazoa</taxon>
        <taxon>Ecdysozoa</taxon>
        <taxon>Nematoda</taxon>
        <taxon>Chromadorea</taxon>
        <taxon>Rhabditida</taxon>
        <taxon>Rhabditina</taxon>
        <taxon>Diplogasteromorpha</taxon>
        <taxon>Diplogasteroidea</taxon>
        <taxon>Neodiplogasteridae</taxon>
        <taxon>Pristionchus</taxon>
    </lineage>
</organism>
<protein>
    <submittedName>
        <fullName evidence="2">Uncharacterized protein</fullName>
    </submittedName>
</protein>
<feature type="non-terminal residue" evidence="2">
    <location>
        <position position="1"/>
    </location>
</feature>
<accession>A0AAV5WC45</accession>
<gene>
    <name evidence="2" type="ORF">PFISCL1PPCAC_19477</name>
</gene>
<feature type="compositionally biased region" description="Low complexity" evidence="1">
    <location>
        <begin position="406"/>
        <end position="425"/>
    </location>
</feature>
<feature type="compositionally biased region" description="Polar residues" evidence="1">
    <location>
        <begin position="482"/>
        <end position="493"/>
    </location>
</feature>
<feature type="compositionally biased region" description="Low complexity" evidence="1">
    <location>
        <begin position="442"/>
        <end position="458"/>
    </location>
</feature>
<reference evidence="2" key="1">
    <citation type="submission" date="2023-10" db="EMBL/GenBank/DDBJ databases">
        <title>Genome assembly of Pristionchus species.</title>
        <authorList>
            <person name="Yoshida K."/>
            <person name="Sommer R.J."/>
        </authorList>
    </citation>
    <scope>NUCLEOTIDE SEQUENCE</scope>
    <source>
        <strain evidence="2">RS5133</strain>
    </source>
</reference>
<dbReference type="Proteomes" id="UP001432322">
    <property type="component" value="Unassembled WGS sequence"/>
</dbReference>
<feature type="compositionally biased region" description="Polar residues" evidence="1">
    <location>
        <begin position="206"/>
        <end position="220"/>
    </location>
</feature>
<dbReference type="EMBL" id="BTSY01000005">
    <property type="protein sequence ID" value="GMT28180.1"/>
    <property type="molecule type" value="Genomic_DNA"/>
</dbReference>
<keyword evidence="3" id="KW-1185">Reference proteome</keyword>
<feature type="region of interest" description="Disordered" evidence="1">
    <location>
        <begin position="146"/>
        <end position="221"/>
    </location>
</feature>
<proteinExistence type="predicted"/>
<feature type="compositionally biased region" description="Pro residues" evidence="1">
    <location>
        <begin position="512"/>
        <end position="529"/>
    </location>
</feature>